<protein>
    <submittedName>
        <fullName evidence="1">Uncharacterized protein</fullName>
    </submittedName>
</protein>
<dbReference type="Proteomes" id="UP000828251">
    <property type="component" value="Unassembled WGS sequence"/>
</dbReference>
<dbReference type="AlphaFoldDB" id="A0A9D3VMZ7"/>
<dbReference type="EMBL" id="JAIQCV010000006">
    <property type="protein sequence ID" value="KAH1090646.1"/>
    <property type="molecule type" value="Genomic_DNA"/>
</dbReference>
<proteinExistence type="predicted"/>
<comment type="caution">
    <text evidence="1">The sequence shown here is derived from an EMBL/GenBank/DDBJ whole genome shotgun (WGS) entry which is preliminary data.</text>
</comment>
<accession>A0A9D3VMZ7</accession>
<reference evidence="1 2" key="1">
    <citation type="journal article" date="2021" name="Plant Biotechnol. J.">
        <title>Multi-omics assisted identification of the key and species-specific regulatory components of drought-tolerant mechanisms in Gossypium stocksii.</title>
        <authorList>
            <person name="Yu D."/>
            <person name="Ke L."/>
            <person name="Zhang D."/>
            <person name="Wu Y."/>
            <person name="Sun Y."/>
            <person name="Mei J."/>
            <person name="Sun J."/>
            <person name="Sun Y."/>
        </authorList>
    </citation>
    <scope>NUCLEOTIDE SEQUENCE [LARGE SCALE GENOMIC DNA]</scope>
    <source>
        <strain evidence="2">cv. E1</strain>
        <tissue evidence="1">Leaf</tissue>
    </source>
</reference>
<keyword evidence="2" id="KW-1185">Reference proteome</keyword>
<sequence>MEVEKKESGNVKGGGFTVLELKAEQSVRSSCVELQPLTKSSRLDLHDESRVIDITCRTYRYGINMNSGCASKRIDCMTYVDEVYRLKRAYNIWKSKFPPVPNKSMWSPTLYTPFELVPNKNSWRKPKGWPNSTRI</sequence>
<organism evidence="1 2">
    <name type="scientific">Gossypium stocksii</name>
    <dbReference type="NCBI Taxonomy" id="47602"/>
    <lineage>
        <taxon>Eukaryota</taxon>
        <taxon>Viridiplantae</taxon>
        <taxon>Streptophyta</taxon>
        <taxon>Embryophyta</taxon>
        <taxon>Tracheophyta</taxon>
        <taxon>Spermatophyta</taxon>
        <taxon>Magnoliopsida</taxon>
        <taxon>eudicotyledons</taxon>
        <taxon>Gunneridae</taxon>
        <taxon>Pentapetalae</taxon>
        <taxon>rosids</taxon>
        <taxon>malvids</taxon>
        <taxon>Malvales</taxon>
        <taxon>Malvaceae</taxon>
        <taxon>Malvoideae</taxon>
        <taxon>Gossypium</taxon>
    </lineage>
</organism>
<evidence type="ECO:0000313" key="2">
    <source>
        <dbReference type="Proteomes" id="UP000828251"/>
    </source>
</evidence>
<gene>
    <name evidence="1" type="ORF">J1N35_017903</name>
</gene>
<name>A0A9D3VMZ7_9ROSI</name>
<evidence type="ECO:0000313" key="1">
    <source>
        <dbReference type="EMBL" id="KAH1090646.1"/>
    </source>
</evidence>